<gene>
    <name evidence="2" type="ORF">AB1Y20_009357</name>
</gene>
<dbReference type="EMBL" id="JBGBPQ010000002">
    <property type="protein sequence ID" value="KAL1527986.1"/>
    <property type="molecule type" value="Genomic_DNA"/>
</dbReference>
<dbReference type="InterPro" id="IPR011047">
    <property type="entry name" value="Quinoprotein_ADH-like_sf"/>
</dbReference>
<reference evidence="2 3" key="1">
    <citation type="journal article" date="2024" name="Science">
        <title>Giant polyketide synthase enzymes in the biosynthesis of giant marine polyether toxins.</title>
        <authorList>
            <person name="Fallon T.R."/>
            <person name="Shende V.V."/>
            <person name="Wierzbicki I.H."/>
            <person name="Pendleton A.L."/>
            <person name="Watervoot N.F."/>
            <person name="Auber R.P."/>
            <person name="Gonzalez D.J."/>
            <person name="Wisecaver J.H."/>
            <person name="Moore B.S."/>
        </authorList>
    </citation>
    <scope>NUCLEOTIDE SEQUENCE [LARGE SCALE GENOMIC DNA]</scope>
    <source>
        <strain evidence="2 3">12B1</strain>
    </source>
</reference>
<dbReference type="SUPFAM" id="SSF50998">
    <property type="entry name" value="Quinoprotein alcohol dehydrogenase-like"/>
    <property type="match status" value="1"/>
</dbReference>
<dbReference type="AlphaFoldDB" id="A0AB34K4U8"/>
<feature type="region of interest" description="Disordered" evidence="1">
    <location>
        <begin position="1"/>
        <end position="60"/>
    </location>
</feature>
<evidence type="ECO:0000313" key="2">
    <source>
        <dbReference type="EMBL" id="KAL1527986.1"/>
    </source>
</evidence>
<dbReference type="InterPro" id="IPR015943">
    <property type="entry name" value="WD40/YVTN_repeat-like_dom_sf"/>
</dbReference>
<feature type="compositionally biased region" description="Basic and acidic residues" evidence="1">
    <location>
        <begin position="1"/>
        <end position="54"/>
    </location>
</feature>
<feature type="region of interest" description="Disordered" evidence="1">
    <location>
        <begin position="560"/>
        <end position="583"/>
    </location>
</feature>
<sequence length="654" mass="67877">MERGGVRRERGGEGDGRGGRGSESGGERTGRGGDASERGADADERATSAREAVRSRHRLRGGLHEHAASVTSLTAGPDFVIATGLCGRIRAWQAPPRARLAFLPAGASRLVVRVEVAAAPPEAWALVLDESSAYALPNARTSCHPYRYVALSTADLRFAVASPSPAAPLELWDARRWARVQSVDAAAHEAPREEWARRGVRGVRASCSCVALRGGWLACGTREAEVHLWRGKPRVAPHRRGLTADRGPVGALALTESLVLAAYRQRAGLVDGDAFCGEQSVVAWRLESGEVAWRIRPAAAAPAVGLERCGARAWVLHAHPSVREADWNLLFAAEGGAEGAEGAVVAAAAPPDGRGEWRAARGGGGGAALPPAPLLCWHADGARLSLGFCGGGVALLPDAAEGEAKALRGAAGGADVAAVQLLRADGGGGPLRADGGGGPLLASACAAGCVRLWRVEGGALEVSALLRLAPPLQPCRLAAVGPWLVCGCADGSLVGVTREDFDEAGGGGGGGGGNRYEWQFDAMAGEQARGAVRQKRRAFDGWARTEAYEQGLQEVLARMNGKSGEGGTRGAPAPAGTGEGPPRGALYRLDGLQSRPELNGRVVLVIAAADPKSGRVPVRVLPAHRESRAEDIKVRPHNLVRLRPDEQIAVAPPV</sequence>
<dbReference type="Proteomes" id="UP001515480">
    <property type="component" value="Unassembled WGS sequence"/>
</dbReference>
<organism evidence="2 3">
    <name type="scientific">Prymnesium parvum</name>
    <name type="common">Toxic golden alga</name>
    <dbReference type="NCBI Taxonomy" id="97485"/>
    <lineage>
        <taxon>Eukaryota</taxon>
        <taxon>Haptista</taxon>
        <taxon>Haptophyta</taxon>
        <taxon>Prymnesiophyceae</taxon>
        <taxon>Prymnesiales</taxon>
        <taxon>Prymnesiaceae</taxon>
        <taxon>Prymnesium</taxon>
    </lineage>
</organism>
<proteinExistence type="predicted"/>
<dbReference type="Gene3D" id="2.130.10.10">
    <property type="entry name" value="YVTN repeat-like/Quinoprotein amine dehydrogenase"/>
    <property type="match status" value="1"/>
</dbReference>
<name>A0AB34K4U8_PRYPA</name>
<feature type="compositionally biased region" description="Low complexity" evidence="1">
    <location>
        <begin position="570"/>
        <end position="583"/>
    </location>
</feature>
<evidence type="ECO:0000256" key="1">
    <source>
        <dbReference type="SAM" id="MobiDB-lite"/>
    </source>
</evidence>
<accession>A0AB34K4U8</accession>
<evidence type="ECO:0000313" key="3">
    <source>
        <dbReference type="Proteomes" id="UP001515480"/>
    </source>
</evidence>
<keyword evidence="3" id="KW-1185">Reference proteome</keyword>
<protein>
    <submittedName>
        <fullName evidence="2">Uncharacterized protein</fullName>
    </submittedName>
</protein>
<comment type="caution">
    <text evidence="2">The sequence shown here is derived from an EMBL/GenBank/DDBJ whole genome shotgun (WGS) entry which is preliminary data.</text>
</comment>